<dbReference type="Proteomes" id="UP001500540">
    <property type="component" value="Unassembled WGS sequence"/>
</dbReference>
<dbReference type="CDD" id="cd01066">
    <property type="entry name" value="APP_MetAP"/>
    <property type="match status" value="1"/>
</dbReference>
<comment type="caution">
    <text evidence="3">The sequence shown here is derived from an EMBL/GenBank/DDBJ whole genome shotgun (WGS) entry which is preliminary data.</text>
</comment>
<feature type="domain" description="Creatinase N-terminal" evidence="2">
    <location>
        <begin position="24"/>
        <end position="157"/>
    </location>
</feature>
<sequence length="390" mass="42516">MKKAGVDVSDKVLSIEDVAEVDFRHAKLRTAMAERGLDALLAYAPAWRRENVRYLTDTTIGAAAAFVLVTADDIRAFSTRLADVTPLRQSGWVSRADVIALPDAAALADALRGSGARRIGVGHLELLPLGFERAIRGAVTGAELISATKLFDAVRMVKSPWELRRMQDAAHVCDAAWKAFVDVLEPGLAEYEIVATVESEIKRLGAEDNFMLIASGKDEVLGMTPPSRRRVEVGDMVRTELTPQTGGYWLQICRSVTVGPPSDAQQRSFELFHEAAEAGVAAVRPGVTAHEVATAENDVFRKHGYGEYCSDKWTRVRGHGLGLHLDEFPIIEGNHTVIPEGATFIIHPNTYTPIAGYHVFGDQVVVTADGARRLVETERRLFSSDEGSLS</sequence>
<dbReference type="InterPro" id="IPR036005">
    <property type="entry name" value="Creatinase/aminopeptidase-like"/>
</dbReference>
<accession>A0ABP7GXQ3</accession>
<gene>
    <name evidence="3" type="primary">papA</name>
    <name evidence="3" type="ORF">GCM10022240_26360</name>
</gene>
<keyword evidence="3" id="KW-0031">Aminopeptidase</keyword>
<dbReference type="Pfam" id="PF01321">
    <property type="entry name" value="Creatinase_N"/>
    <property type="match status" value="1"/>
</dbReference>
<evidence type="ECO:0000259" key="2">
    <source>
        <dbReference type="Pfam" id="PF01321"/>
    </source>
</evidence>
<dbReference type="Pfam" id="PF00557">
    <property type="entry name" value="Peptidase_M24"/>
    <property type="match status" value="1"/>
</dbReference>
<dbReference type="Gene3D" id="3.40.350.10">
    <property type="entry name" value="Creatinase/prolidase N-terminal domain"/>
    <property type="match status" value="1"/>
</dbReference>
<dbReference type="Gene3D" id="3.90.230.10">
    <property type="entry name" value="Creatinase/methionine aminopeptidase superfamily"/>
    <property type="match status" value="1"/>
</dbReference>
<dbReference type="InterPro" id="IPR029149">
    <property type="entry name" value="Creatin/AminoP/Spt16_N"/>
</dbReference>
<organism evidence="3 4">
    <name type="scientific">Microbacterium kribbense</name>
    <dbReference type="NCBI Taxonomy" id="433645"/>
    <lineage>
        <taxon>Bacteria</taxon>
        <taxon>Bacillati</taxon>
        <taxon>Actinomycetota</taxon>
        <taxon>Actinomycetes</taxon>
        <taxon>Micrococcales</taxon>
        <taxon>Microbacteriaceae</taxon>
        <taxon>Microbacterium</taxon>
    </lineage>
</organism>
<dbReference type="InterPro" id="IPR000994">
    <property type="entry name" value="Pept_M24"/>
</dbReference>
<protein>
    <submittedName>
        <fullName evidence="3">Aminopeptidase PapA</fullName>
    </submittedName>
</protein>
<evidence type="ECO:0000313" key="3">
    <source>
        <dbReference type="EMBL" id="GAA3773146.1"/>
    </source>
</evidence>
<keyword evidence="3" id="KW-0645">Protease</keyword>
<dbReference type="EMBL" id="BAABAF010000009">
    <property type="protein sequence ID" value="GAA3773146.1"/>
    <property type="molecule type" value="Genomic_DNA"/>
</dbReference>
<evidence type="ECO:0000259" key="1">
    <source>
        <dbReference type="Pfam" id="PF00557"/>
    </source>
</evidence>
<name>A0ABP7GXQ3_9MICO</name>
<reference evidence="4" key="1">
    <citation type="journal article" date="2019" name="Int. J. Syst. Evol. Microbiol.">
        <title>The Global Catalogue of Microorganisms (GCM) 10K type strain sequencing project: providing services to taxonomists for standard genome sequencing and annotation.</title>
        <authorList>
            <consortium name="The Broad Institute Genomics Platform"/>
            <consortium name="The Broad Institute Genome Sequencing Center for Infectious Disease"/>
            <person name="Wu L."/>
            <person name="Ma J."/>
        </authorList>
    </citation>
    <scope>NUCLEOTIDE SEQUENCE [LARGE SCALE GENOMIC DNA]</scope>
    <source>
        <strain evidence="4">JCM 16950</strain>
    </source>
</reference>
<feature type="domain" description="Peptidase M24" evidence="1">
    <location>
        <begin position="165"/>
        <end position="368"/>
    </location>
</feature>
<keyword evidence="4" id="KW-1185">Reference proteome</keyword>
<dbReference type="InterPro" id="IPR000587">
    <property type="entry name" value="Creatinase_N"/>
</dbReference>
<evidence type="ECO:0000313" key="4">
    <source>
        <dbReference type="Proteomes" id="UP001500540"/>
    </source>
</evidence>
<dbReference type="SUPFAM" id="SSF55920">
    <property type="entry name" value="Creatinase/aminopeptidase"/>
    <property type="match status" value="1"/>
</dbReference>
<dbReference type="InterPro" id="IPR050659">
    <property type="entry name" value="Peptidase_M24B"/>
</dbReference>
<dbReference type="SUPFAM" id="SSF53092">
    <property type="entry name" value="Creatinase/prolidase N-terminal domain"/>
    <property type="match status" value="1"/>
</dbReference>
<proteinExistence type="predicted"/>
<dbReference type="PANTHER" id="PTHR46112:SF2">
    <property type="entry name" value="XAA-PRO AMINOPEPTIDASE P-RELATED"/>
    <property type="match status" value="1"/>
</dbReference>
<dbReference type="GO" id="GO:0004177">
    <property type="term" value="F:aminopeptidase activity"/>
    <property type="evidence" value="ECO:0007669"/>
    <property type="project" value="UniProtKB-KW"/>
</dbReference>
<keyword evidence="3" id="KW-0378">Hydrolase</keyword>
<dbReference type="PANTHER" id="PTHR46112">
    <property type="entry name" value="AMINOPEPTIDASE"/>
    <property type="match status" value="1"/>
</dbReference>